<organism evidence="1 2">
    <name type="scientific">Ferriphaselus amnicola</name>
    <dbReference type="NCBI Taxonomy" id="1188319"/>
    <lineage>
        <taxon>Bacteria</taxon>
        <taxon>Pseudomonadati</taxon>
        <taxon>Pseudomonadota</taxon>
        <taxon>Betaproteobacteria</taxon>
        <taxon>Nitrosomonadales</taxon>
        <taxon>Gallionellaceae</taxon>
        <taxon>Ferriphaselus</taxon>
    </lineage>
</organism>
<dbReference type="GO" id="GO:0008168">
    <property type="term" value="F:methyltransferase activity"/>
    <property type="evidence" value="ECO:0007669"/>
    <property type="project" value="UniProtKB-KW"/>
</dbReference>
<gene>
    <name evidence="1" type="ORF">OYT1_ch0805</name>
</gene>
<protein>
    <submittedName>
        <fullName evidence="1">23S rRNA guanine-N(1)-methyltransferase</fullName>
    </submittedName>
</protein>
<accession>A0A2Z6GA81</accession>
<dbReference type="Pfam" id="PF13489">
    <property type="entry name" value="Methyltransf_23"/>
    <property type="match status" value="1"/>
</dbReference>
<dbReference type="AlphaFoldDB" id="A0A2Z6GA81"/>
<evidence type="ECO:0000313" key="1">
    <source>
        <dbReference type="EMBL" id="BBE50368.1"/>
    </source>
</evidence>
<dbReference type="InterPro" id="IPR029063">
    <property type="entry name" value="SAM-dependent_MTases_sf"/>
</dbReference>
<dbReference type="KEGG" id="fam:OYT1_ch0805"/>
<dbReference type="EMBL" id="AP018738">
    <property type="protein sequence ID" value="BBE50368.1"/>
    <property type="molecule type" value="Genomic_DNA"/>
</dbReference>
<dbReference type="STRING" id="1188319.OYT1_01674"/>
<name>A0A2Z6GA81_9PROT</name>
<dbReference type="RefSeq" id="WP_084611998.1">
    <property type="nucleotide sequence ID" value="NZ_AP018738.1"/>
</dbReference>
<reference evidence="1 2" key="1">
    <citation type="submission" date="2018-06" db="EMBL/GenBank/DDBJ databases">
        <title>OYT1 Genome Sequencing.</title>
        <authorList>
            <person name="Kato S."/>
            <person name="Itoh T."/>
            <person name="Ohkuma M."/>
        </authorList>
    </citation>
    <scope>NUCLEOTIDE SEQUENCE [LARGE SCALE GENOMIC DNA]</scope>
    <source>
        <strain evidence="1 2">OYT1</strain>
    </source>
</reference>
<keyword evidence="1" id="KW-0808">Transferase</keyword>
<dbReference type="PANTHER" id="PTHR43861">
    <property type="entry name" value="TRANS-ACONITATE 2-METHYLTRANSFERASE-RELATED"/>
    <property type="match status" value="1"/>
</dbReference>
<keyword evidence="1" id="KW-0489">Methyltransferase</keyword>
<dbReference type="GO" id="GO:0032259">
    <property type="term" value="P:methylation"/>
    <property type="evidence" value="ECO:0007669"/>
    <property type="project" value="UniProtKB-KW"/>
</dbReference>
<dbReference type="SUPFAM" id="SSF53335">
    <property type="entry name" value="S-adenosyl-L-methionine-dependent methyltransferases"/>
    <property type="match status" value="1"/>
</dbReference>
<dbReference type="OrthoDB" id="9790457at2"/>
<proteinExistence type="predicted"/>
<keyword evidence="2" id="KW-1185">Reference proteome</keyword>
<dbReference type="CDD" id="cd02440">
    <property type="entry name" value="AdoMet_MTases"/>
    <property type="match status" value="1"/>
</dbReference>
<dbReference type="Gene3D" id="3.40.50.150">
    <property type="entry name" value="Vaccinia Virus protein VP39"/>
    <property type="match status" value="1"/>
</dbReference>
<sequence>MKLCLACHHSFDRSDWVCPQCGAVPVERGGFPSFAPELAAQNDGFDPELFQRYAKVEADNFWFVARNELLKREMLRHFPNPAKILEIGCGTGFVLQNIRATYPEAALSGSDIFTEGLGFAAQRVPSASLLQMDATAIPFQEEFDLIGSFDVLEHIDDDTRALAQMRDALKPGGGVVFTVPQHPSLWSRMDEYAHHKRRYTRTELLEKMTGVGFEVEYVTSFVSLLLPAMWASRVMQRNAPPAADGMDDGLRISPVLNSLFGGLMKVERAVMGAGLTFPAGGSLLVVGRKPA</sequence>
<dbReference type="Proteomes" id="UP000033070">
    <property type="component" value="Chromosome"/>
</dbReference>
<evidence type="ECO:0000313" key="2">
    <source>
        <dbReference type="Proteomes" id="UP000033070"/>
    </source>
</evidence>